<keyword evidence="3" id="KW-1185">Reference proteome</keyword>
<comment type="caution">
    <text evidence="2">The sequence shown here is derived from an EMBL/GenBank/DDBJ whole genome shotgun (WGS) entry which is preliminary data.</text>
</comment>
<gene>
    <name evidence="2" type="ORF">DFR71_4652</name>
</gene>
<dbReference type="Proteomes" id="UP000294856">
    <property type="component" value="Unassembled WGS sequence"/>
</dbReference>
<dbReference type="EMBL" id="SMFR01000003">
    <property type="protein sequence ID" value="TCJ95735.1"/>
    <property type="molecule type" value="Genomic_DNA"/>
</dbReference>
<evidence type="ECO:0000313" key="2">
    <source>
        <dbReference type="EMBL" id="TCJ95735.1"/>
    </source>
</evidence>
<protein>
    <submittedName>
        <fullName evidence="2">Uncharacterized protein</fullName>
    </submittedName>
</protein>
<organism evidence="2 3">
    <name type="scientific">Nocardia alba</name>
    <dbReference type="NCBI Taxonomy" id="225051"/>
    <lineage>
        <taxon>Bacteria</taxon>
        <taxon>Bacillati</taxon>
        <taxon>Actinomycetota</taxon>
        <taxon>Actinomycetes</taxon>
        <taxon>Mycobacteriales</taxon>
        <taxon>Nocardiaceae</taxon>
        <taxon>Nocardia</taxon>
    </lineage>
</organism>
<sequence length="53" mass="5874">MTNHRFESPTAEKDIRVIIGDTDIHPAASETASDERLPEESLKTVNDFGITDC</sequence>
<evidence type="ECO:0000256" key="1">
    <source>
        <dbReference type="SAM" id="MobiDB-lite"/>
    </source>
</evidence>
<reference evidence="2 3" key="1">
    <citation type="submission" date="2019-03" db="EMBL/GenBank/DDBJ databases">
        <title>Genomic Encyclopedia of Type Strains, Phase IV (KMG-IV): sequencing the most valuable type-strain genomes for metagenomic binning, comparative biology and taxonomic classification.</title>
        <authorList>
            <person name="Goeker M."/>
        </authorList>
    </citation>
    <scope>NUCLEOTIDE SEQUENCE [LARGE SCALE GENOMIC DNA]</scope>
    <source>
        <strain evidence="2 3">DSM 44684</strain>
    </source>
</reference>
<name>A0A4V2PB18_9NOCA</name>
<feature type="compositionally biased region" description="Basic and acidic residues" evidence="1">
    <location>
        <begin position="33"/>
        <end position="42"/>
    </location>
</feature>
<dbReference type="AlphaFoldDB" id="A0A4V2PB18"/>
<evidence type="ECO:0000313" key="3">
    <source>
        <dbReference type="Proteomes" id="UP000294856"/>
    </source>
</evidence>
<feature type="region of interest" description="Disordered" evidence="1">
    <location>
        <begin position="29"/>
        <end position="53"/>
    </location>
</feature>
<accession>A0A4V2PB18</accession>
<proteinExistence type="predicted"/>